<accession>A0A8X7C9U2</accession>
<feature type="compositionally biased region" description="Low complexity" evidence="1">
    <location>
        <begin position="45"/>
        <end position="60"/>
    </location>
</feature>
<keyword evidence="4" id="KW-1185">Reference proteome</keyword>
<feature type="region of interest" description="Disordered" evidence="1">
    <location>
        <begin position="44"/>
        <end position="64"/>
    </location>
</feature>
<dbReference type="AlphaFoldDB" id="A0A8X7C9U2"/>
<gene>
    <name evidence="3" type="ORF">TNIN_274561</name>
</gene>
<evidence type="ECO:0000256" key="1">
    <source>
        <dbReference type="SAM" id="MobiDB-lite"/>
    </source>
</evidence>
<organism evidence="3 4">
    <name type="scientific">Trichonephila inaurata madagascariensis</name>
    <dbReference type="NCBI Taxonomy" id="2747483"/>
    <lineage>
        <taxon>Eukaryota</taxon>
        <taxon>Metazoa</taxon>
        <taxon>Ecdysozoa</taxon>
        <taxon>Arthropoda</taxon>
        <taxon>Chelicerata</taxon>
        <taxon>Arachnida</taxon>
        <taxon>Araneae</taxon>
        <taxon>Araneomorphae</taxon>
        <taxon>Entelegynae</taxon>
        <taxon>Araneoidea</taxon>
        <taxon>Nephilidae</taxon>
        <taxon>Trichonephila</taxon>
        <taxon>Trichonephila inaurata</taxon>
    </lineage>
</organism>
<protein>
    <submittedName>
        <fullName evidence="3">Uncharacterized protein</fullName>
    </submittedName>
</protein>
<evidence type="ECO:0000313" key="3">
    <source>
        <dbReference type="EMBL" id="GFY58637.1"/>
    </source>
</evidence>
<comment type="caution">
    <text evidence="3">The sequence shown here is derived from an EMBL/GenBank/DDBJ whole genome shotgun (WGS) entry which is preliminary data.</text>
</comment>
<dbReference type="Proteomes" id="UP000886998">
    <property type="component" value="Unassembled WGS sequence"/>
</dbReference>
<evidence type="ECO:0000256" key="2">
    <source>
        <dbReference type="SAM" id="SignalP"/>
    </source>
</evidence>
<feature type="signal peptide" evidence="2">
    <location>
        <begin position="1"/>
        <end position="20"/>
    </location>
</feature>
<evidence type="ECO:0000313" key="4">
    <source>
        <dbReference type="Proteomes" id="UP000886998"/>
    </source>
</evidence>
<reference evidence="3" key="1">
    <citation type="submission" date="2020-08" db="EMBL/GenBank/DDBJ databases">
        <title>Multicomponent nature underlies the extraordinary mechanical properties of spider dragline silk.</title>
        <authorList>
            <person name="Kono N."/>
            <person name="Nakamura H."/>
            <person name="Mori M."/>
            <person name="Yoshida Y."/>
            <person name="Ohtoshi R."/>
            <person name="Malay A.D."/>
            <person name="Moran D.A.P."/>
            <person name="Tomita M."/>
            <person name="Numata K."/>
            <person name="Arakawa K."/>
        </authorList>
    </citation>
    <scope>NUCLEOTIDE SEQUENCE</scope>
</reference>
<name>A0A8X7C9U2_9ARAC</name>
<dbReference type="PROSITE" id="PS51257">
    <property type="entry name" value="PROKAR_LIPOPROTEIN"/>
    <property type="match status" value="1"/>
</dbReference>
<keyword evidence="2" id="KW-0732">Signal</keyword>
<sequence length="111" mass="11725">MRSIFVSILILAMLMVACRSESSSRACTLGADGGMKCVESKDPHGSLAGAGSDSGSSDSGENGRVGSPCKLYLSDILIIISSELRGHIHVLVFRVLIRPLRSLSDGYCSHI</sequence>
<feature type="chain" id="PRO_5036503762" evidence="2">
    <location>
        <begin position="21"/>
        <end position="111"/>
    </location>
</feature>
<dbReference type="EMBL" id="BMAV01012185">
    <property type="protein sequence ID" value="GFY58637.1"/>
    <property type="molecule type" value="Genomic_DNA"/>
</dbReference>
<proteinExistence type="predicted"/>